<organism evidence="9 10">
    <name type="scientific">Halobaculum lipolyticum</name>
    <dbReference type="NCBI Taxonomy" id="3032001"/>
    <lineage>
        <taxon>Archaea</taxon>
        <taxon>Methanobacteriati</taxon>
        <taxon>Methanobacteriota</taxon>
        <taxon>Stenosarchaea group</taxon>
        <taxon>Halobacteria</taxon>
        <taxon>Halobacteriales</taxon>
        <taxon>Haloferacaceae</taxon>
        <taxon>Halobaculum</taxon>
    </lineage>
</organism>
<evidence type="ECO:0000313" key="9">
    <source>
        <dbReference type="EMBL" id="MFC7068910.1"/>
    </source>
</evidence>
<comment type="caution">
    <text evidence="9">The sequence shown here is derived from an EMBL/GenBank/DDBJ whole genome shotgun (WGS) entry which is preliminary data.</text>
</comment>
<dbReference type="GO" id="GO:0001682">
    <property type="term" value="P:tRNA 5'-leader removal"/>
    <property type="evidence" value="ECO:0007669"/>
    <property type="project" value="UniProtKB-UniRule"/>
</dbReference>
<feature type="binding site" evidence="8">
    <location>
        <position position="86"/>
    </location>
    <ligand>
        <name>Zn(2+)</name>
        <dbReference type="ChEBI" id="CHEBI:29105"/>
    </ligand>
</feature>
<evidence type="ECO:0000256" key="4">
    <source>
        <dbReference type="ARBA" id="ARBA00022723"/>
    </source>
</evidence>
<feature type="binding site" evidence="8">
    <location>
        <position position="84"/>
    </location>
    <ligand>
        <name>Zn(2+)</name>
        <dbReference type="ChEBI" id="CHEBI:29105"/>
    </ligand>
</feature>
<dbReference type="AlphaFoldDB" id="A0ABD5W912"/>
<accession>A0ABD5W912</accession>
<dbReference type="PANTHER" id="PTHR14742:SF0">
    <property type="entry name" value="RIBONUCLEASE P PROTEIN SUBUNIT P21"/>
    <property type="match status" value="1"/>
</dbReference>
<protein>
    <recommendedName>
        <fullName evidence="8">Ribonuclease P protein component 4</fullName>
        <shortName evidence="8">RNase P component 4</shortName>
        <ecNumber evidence="8">3.1.26.5</ecNumber>
    </recommendedName>
    <alternativeName>
        <fullName evidence="8">Rpp21</fullName>
    </alternativeName>
</protein>
<comment type="subcellular location">
    <subcellularLocation>
        <location evidence="8">Cytoplasm</location>
    </subcellularLocation>
</comment>
<keyword evidence="10" id="KW-1185">Reference proteome</keyword>
<keyword evidence="3 8" id="KW-0540">Nuclease</keyword>
<dbReference type="Pfam" id="PF04032">
    <property type="entry name" value="Rpr2"/>
    <property type="match status" value="1"/>
</dbReference>
<evidence type="ECO:0000313" key="10">
    <source>
        <dbReference type="Proteomes" id="UP001596461"/>
    </source>
</evidence>
<dbReference type="GO" id="GO:0030677">
    <property type="term" value="C:ribonuclease P complex"/>
    <property type="evidence" value="ECO:0007669"/>
    <property type="project" value="UniProtKB-UniRule"/>
</dbReference>
<gene>
    <name evidence="8" type="primary">rnp4</name>
    <name evidence="9" type="ORF">ACFQL9_04580</name>
</gene>
<keyword evidence="4 8" id="KW-0479">Metal-binding</keyword>
<reference evidence="9 10" key="1">
    <citation type="journal article" date="2019" name="Int. J. Syst. Evol. Microbiol.">
        <title>The Global Catalogue of Microorganisms (GCM) 10K type strain sequencing project: providing services to taxonomists for standard genome sequencing and annotation.</title>
        <authorList>
            <consortium name="The Broad Institute Genomics Platform"/>
            <consortium name="The Broad Institute Genome Sequencing Center for Infectious Disease"/>
            <person name="Wu L."/>
            <person name="Ma J."/>
        </authorList>
    </citation>
    <scope>NUCLEOTIDE SEQUENCE [LARGE SCALE GENOMIC DNA]</scope>
    <source>
        <strain evidence="9 10">DT31</strain>
    </source>
</reference>
<dbReference type="Proteomes" id="UP001596461">
    <property type="component" value="Unassembled WGS sequence"/>
</dbReference>
<evidence type="ECO:0000256" key="2">
    <source>
        <dbReference type="ARBA" id="ARBA00022694"/>
    </source>
</evidence>
<dbReference type="GeneID" id="81125843"/>
<dbReference type="InterPro" id="IPR016432">
    <property type="entry name" value="RNP4"/>
</dbReference>
<evidence type="ECO:0000256" key="6">
    <source>
        <dbReference type="ARBA" id="ARBA00022801"/>
    </source>
</evidence>
<evidence type="ECO:0000256" key="5">
    <source>
        <dbReference type="ARBA" id="ARBA00022759"/>
    </source>
</evidence>
<keyword evidence="2 8" id="KW-0819">tRNA processing</keyword>
<comment type="subunit">
    <text evidence="8">Consists of a catalytic RNA component and at least 4-5 protein subunits.</text>
</comment>
<dbReference type="HAMAP" id="MF_00757">
    <property type="entry name" value="RNase_P_4"/>
    <property type="match status" value="1"/>
</dbReference>
<dbReference type="EC" id="3.1.26.5" evidence="8"/>
<proteinExistence type="inferred from homology"/>
<comment type="cofactor">
    <cofactor evidence="8">
        <name>Zn(2+)</name>
        <dbReference type="ChEBI" id="CHEBI:29105"/>
    </cofactor>
    <text evidence="8">Binds 1 zinc ion per subunit.</text>
</comment>
<sequence length="96" mass="11068">MDETRIAEERIDRLAAFAREMARGGEPERAREAVRLARRIAERHRCGVPRRFERFTCDDCDAYLLPGRTARVRLQEGSHVVVRCDCGATARYPYGE</sequence>
<dbReference type="InterPro" id="IPR007175">
    <property type="entry name" value="Rpr2/Snm1/Rpp21"/>
</dbReference>
<dbReference type="Gene3D" id="6.20.50.20">
    <property type="match status" value="1"/>
</dbReference>
<dbReference type="GO" id="GO:0008270">
    <property type="term" value="F:zinc ion binding"/>
    <property type="evidence" value="ECO:0007669"/>
    <property type="project" value="UniProtKB-UniRule"/>
</dbReference>
<keyword evidence="1 8" id="KW-0963">Cytoplasm</keyword>
<keyword evidence="5 8" id="KW-0255">Endonuclease</keyword>
<feature type="binding site" evidence="8">
    <location>
        <position position="57"/>
    </location>
    <ligand>
        <name>Zn(2+)</name>
        <dbReference type="ChEBI" id="CHEBI:29105"/>
    </ligand>
</feature>
<name>A0ABD5W912_9EURY</name>
<dbReference type="Gene3D" id="1.20.5.420">
    <property type="entry name" value="Immunoglobulin FC, subunit C"/>
    <property type="match status" value="1"/>
</dbReference>
<evidence type="ECO:0000256" key="7">
    <source>
        <dbReference type="ARBA" id="ARBA00022833"/>
    </source>
</evidence>
<feature type="binding site" evidence="8">
    <location>
        <position position="60"/>
    </location>
    <ligand>
        <name>Zn(2+)</name>
        <dbReference type="ChEBI" id="CHEBI:29105"/>
    </ligand>
</feature>
<dbReference type="GO" id="GO:0005737">
    <property type="term" value="C:cytoplasm"/>
    <property type="evidence" value="ECO:0007669"/>
    <property type="project" value="UniProtKB-SubCell"/>
</dbReference>
<evidence type="ECO:0000256" key="1">
    <source>
        <dbReference type="ARBA" id="ARBA00022490"/>
    </source>
</evidence>
<keyword evidence="7 8" id="KW-0862">Zinc</keyword>
<evidence type="ECO:0000256" key="3">
    <source>
        <dbReference type="ARBA" id="ARBA00022722"/>
    </source>
</evidence>
<comment type="function">
    <text evidence="8">Part of ribonuclease P, a protein complex that generates mature tRNA molecules by cleaving their 5'-ends.</text>
</comment>
<comment type="catalytic activity">
    <reaction evidence="8">
        <text>Endonucleolytic cleavage of RNA, removing 5'-extranucleotides from tRNA precursor.</text>
        <dbReference type="EC" id="3.1.26.5"/>
    </reaction>
</comment>
<evidence type="ECO:0000256" key="8">
    <source>
        <dbReference type="HAMAP-Rule" id="MF_00757"/>
    </source>
</evidence>
<comment type="similarity">
    <text evidence="8">Belongs to the eukaryotic/archaeal RNase P protein component 4 family.</text>
</comment>
<dbReference type="GO" id="GO:0004526">
    <property type="term" value="F:ribonuclease P activity"/>
    <property type="evidence" value="ECO:0007669"/>
    <property type="project" value="UniProtKB-UniRule"/>
</dbReference>
<dbReference type="PANTHER" id="PTHR14742">
    <property type="entry name" value="RIBONUCLEASE P SUBUNIT P21"/>
    <property type="match status" value="1"/>
</dbReference>
<dbReference type="EMBL" id="JBHTAH010000003">
    <property type="protein sequence ID" value="MFC7068910.1"/>
    <property type="molecule type" value="Genomic_DNA"/>
</dbReference>
<dbReference type="PIRSF" id="PIRSF004878">
    <property type="entry name" value="RNase_P_4"/>
    <property type="match status" value="1"/>
</dbReference>
<keyword evidence="6 8" id="KW-0378">Hydrolase</keyword>
<dbReference type="RefSeq" id="WP_284030982.1">
    <property type="nucleotide sequence ID" value="NZ_CP126154.1"/>
</dbReference>